<accession>A0A4S4A480</accession>
<dbReference type="RefSeq" id="WP_136401775.1">
    <property type="nucleotide sequence ID" value="NZ_SSNZ01000001.1"/>
</dbReference>
<sequence>MTSDVKPGQDTLTIPSEAEGQSVRAITSLWGVFEKAYVVTAHRKKRFDKVGLLATKLDRVESPTLYLSDENTPLIVIGNTKITGKAVLPEQGIRPGYIAGNSFYGKQLVAGSIGRSKGELPKLYSSYRDALKMLTAILSKNKNDENTGLLNQKHSVCSFREKTKVIRSADPQLLADVRLTGNFIVRSDSLIVVKNTSALKDIILIAPIVEIEEGTIGTF</sequence>
<dbReference type="Proteomes" id="UP000307507">
    <property type="component" value="Unassembled WGS sequence"/>
</dbReference>
<gene>
    <name evidence="1" type="ORF">E6C50_03365</name>
</gene>
<organism evidence="1 2">
    <name type="scientific">Flavobacterium supellecticarium</name>
    <dbReference type="NCBI Taxonomy" id="2565924"/>
    <lineage>
        <taxon>Bacteria</taxon>
        <taxon>Pseudomonadati</taxon>
        <taxon>Bacteroidota</taxon>
        <taxon>Flavobacteriia</taxon>
        <taxon>Flavobacteriales</taxon>
        <taxon>Flavobacteriaceae</taxon>
        <taxon>Flavobacterium</taxon>
    </lineage>
</organism>
<dbReference type="AlphaFoldDB" id="A0A4S4A480"/>
<evidence type="ECO:0000313" key="2">
    <source>
        <dbReference type="Proteomes" id="UP000307507"/>
    </source>
</evidence>
<evidence type="ECO:0000313" key="1">
    <source>
        <dbReference type="EMBL" id="THF53252.1"/>
    </source>
</evidence>
<name>A0A4S4A480_9FLAO</name>
<dbReference type="EMBL" id="SSNZ01000001">
    <property type="protein sequence ID" value="THF53252.1"/>
    <property type="molecule type" value="Genomic_DNA"/>
</dbReference>
<protein>
    <submittedName>
        <fullName evidence="1">Uncharacterized protein</fullName>
    </submittedName>
</protein>
<dbReference type="OrthoDB" id="1004942at2"/>
<reference evidence="1 2" key="1">
    <citation type="submission" date="2019-04" db="EMBL/GenBank/DDBJ databases">
        <title>Flavobacterium sp. nov. isolated from construction timber.</title>
        <authorList>
            <person name="Lin S.-Y."/>
            <person name="Chang C.-T."/>
            <person name="Young C.-C."/>
        </authorList>
    </citation>
    <scope>NUCLEOTIDE SEQUENCE [LARGE SCALE GENOMIC DNA]</scope>
    <source>
        <strain evidence="1 2">CC-CTC003</strain>
    </source>
</reference>
<keyword evidence="2" id="KW-1185">Reference proteome</keyword>
<comment type="caution">
    <text evidence="1">The sequence shown here is derived from an EMBL/GenBank/DDBJ whole genome shotgun (WGS) entry which is preliminary data.</text>
</comment>
<proteinExistence type="predicted"/>